<reference evidence="1" key="1">
    <citation type="submission" date="2023-10" db="EMBL/GenBank/DDBJ databases">
        <title>Genome assemblies of two species of porcelain crab, Petrolisthes cinctipes and Petrolisthes manimaculis (Anomura: Porcellanidae).</title>
        <authorList>
            <person name="Angst P."/>
        </authorList>
    </citation>
    <scope>NUCLEOTIDE SEQUENCE</scope>
    <source>
        <strain evidence="1">PB745_01</strain>
        <tissue evidence="1">Gill</tissue>
    </source>
</reference>
<dbReference type="EMBL" id="JAWQEG010002930">
    <property type="protein sequence ID" value="KAK3868908.1"/>
    <property type="molecule type" value="Genomic_DNA"/>
</dbReference>
<proteinExistence type="predicted"/>
<keyword evidence="2" id="KW-1185">Reference proteome</keyword>
<name>A0AAE1F9X6_PETCI</name>
<dbReference type="Proteomes" id="UP001286313">
    <property type="component" value="Unassembled WGS sequence"/>
</dbReference>
<evidence type="ECO:0000313" key="2">
    <source>
        <dbReference type="Proteomes" id="UP001286313"/>
    </source>
</evidence>
<evidence type="ECO:0000313" key="1">
    <source>
        <dbReference type="EMBL" id="KAK3868908.1"/>
    </source>
</evidence>
<dbReference type="AlphaFoldDB" id="A0AAE1F9X6"/>
<accession>A0AAE1F9X6</accession>
<sequence length="73" mass="8392">MVQFKEILKEIPRDEKEEGKWWDVICVVVEFLQTGYTKTTTVLLSSSSSSSPTRNIVTRNIFVERVVQGSIKE</sequence>
<organism evidence="1 2">
    <name type="scientific">Petrolisthes cinctipes</name>
    <name type="common">Flat porcelain crab</name>
    <dbReference type="NCBI Taxonomy" id="88211"/>
    <lineage>
        <taxon>Eukaryota</taxon>
        <taxon>Metazoa</taxon>
        <taxon>Ecdysozoa</taxon>
        <taxon>Arthropoda</taxon>
        <taxon>Crustacea</taxon>
        <taxon>Multicrustacea</taxon>
        <taxon>Malacostraca</taxon>
        <taxon>Eumalacostraca</taxon>
        <taxon>Eucarida</taxon>
        <taxon>Decapoda</taxon>
        <taxon>Pleocyemata</taxon>
        <taxon>Anomura</taxon>
        <taxon>Galatheoidea</taxon>
        <taxon>Porcellanidae</taxon>
        <taxon>Petrolisthes</taxon>
    </lineage>
</organism>
<comment type="caution">
    <text evidence="1">The sequence shown here is derived from an EMBL/GenBank/DDBJ whole genome shotgun (WGS) entry which is preliminary data.</text>
</comment>
<gene>
    <name evidence="1" type="ORF">Pcinc_025743</name>
</gene>
<protein>
    <submittedName>
        <fullName evidence="1">Uncharacterized protein</fullName>
    </submittedName>
</protein>